<keyword evidence="5" id="KW-1185">Reference proteome</keyword>
<dbReference type="InterPro" id="IPR037185">
    <property type="entry name" value="EmrE-like"/>
</dbReference>
<sequence length="394" mass="45080">MNYSFIFASLCLLSFINFKNNINIAYFSSNQSLDLVQILGIALILISISLLQTKGKRQKYLHKLWRDKMLKNINDKKLGLILVLLAAMFWGYVGVPTKHLADLGFDNYTISFFKTSIPAIFYFIYSFRRDPSLFKVDKKGILFFIIYGIVVIAGCFIAFNITINLLPLALALATMFLYTSQIWVVTISYFMFKEKFTTQKAISMLLILIGCFMMCEMHKLGSFNLSTKGIFWGLISGFTFALQILLAKVSNEKYHYNHNSLLTYSFLFAAIFLFPFMDMKNNIHIFKNSNNLFFLFKNIFWSVVGTLIANTAYVKSVEYIEASIASMVSSLELVIASVLGFIVFNQSLNLVQILGMALILVSIILLEMKKSVFLKLFKKPNKNLEIISETTYEN</sequence>
<feature type="transmembrane region" description="Helical" evidence="2">
    <location>
        <begin position="34"/>
        <end position="51"/>
    </location>
</feature>
<gene>
    <name evidence="4" type="ordered locus">CBO1334</name>
</gene>
<dbReference type="SUPFAM" id="SSF103481">
    <property type="entry name" value="Multidrug resistance efflux transporter EmrE"/>
    <property type="match status" value="2"/>
</dbReference>
<dbReference type="KEGG" id="cbo:CBO1334"/>
<dbReference type="Proteomes" id="UP000001986">
    <property type="component" value="Chromosome"/>
</dbReference>
<feature type="domain" description="EamA" evidence="3">
    <location>
        <begin position="228"/>
        <end position="366"/>
    </location>
</feature>
<evidence type="ECO:0000313" key="4">
    <source>
        <dbReference type="EMBL" id="CAL82881.1"/>
    </source>
</evidence>
<dbReference type="Gene3D" id="1.10.3730.20">
    <property type="match status" value="2"/>
</dbReference>
<keyword evidence="2" id="KW-0472">Membrane</keyword>
<reference evidence="4 5" key="1">
    <citation type="journal article" date="2007" name="Genome Res.">
        <title>Genome sequence of a proteolytic (Group I) Clostridium botulinum strain Hall A and comparative analysis of the clostridial genomes.</title>
        <authorList>
            <person name="Sebaihia M."/>
            <person name="Peck M.W."/>
            <person name="Minton N.P."/>
            <person name="Thomson N.R."/>
            <person name="Holden M.T.G."/>
            <person name="Mitchell W.J."/>
            <person name="Carter A.T."/>
            <person name="Bentley S.D."/>
            <person name="Mason D.R."/>
            <person name="Crossman L."/>
            <person name="Paul C.J."/>
            <person name="Ivens A."/>
            <person name="Wells-Bennik M.H.J."/>
            <person name="Davis I.J."/>
            <person name="Cerdeno-Tarraga A.M."/>
            <person name="Churcher C."/>
            <person name="Quail M.A."/>
            <person name="Chillingworth T."/>
            <person name="Feltwell T."/>
            <person name="Fraser A."/>
            <person name="Goodhead I."/>
            <person name="Hance Z."/>
            <person name="Jagels K."/>
            <person name="Larke N."/>
            <person name="Maddison M."/>
            <person name="Moule S."/>
            <person name="Mungall K."/>
            <person name="Norbertczak H."/>
            <person name="Rabbinowitsch E."/>
            <person name="Sanders M."/>
            <person name="Simmonds M."/>
            <person name="White B."/>
            <person name="Whithead S."/>
            <person name="Parkhill J."/>
        </authorList>
    </citation>
    <scope>NUCLEOTIDE SEQUENCE [LARGE SCALE GENOMIC DNA]</scope>
    <source>
        <strain evidence="5">Hall / ATCC 3502 / NCTC 13319 / Type A [Sanger]</strain>
    </source>
</reference>
<dbReference type="Pfam" id="PF00892">
    <property type="entry name" value="EamA"/>
    <property type="match status" value="2"/>
</dbReference>
<dbReference type="PANTHER" id="PTHR22911:SF133">
    <property type="entry name" value="MEMBRANE PROTEIN"/>
    <property type="match status" value="1"/>
</dbReference>
<feature type="transmembrane region" description="Helical" evidence="2">
    <location>
        <begin position="78"/>
        <end position="95"/>
    </location>
</feature>
<feature type="domain" description="EamA" evidence="3">
    <location>
        <begin position="78"/>
        <end position="214"/>
    </location>
</feature>
<dbReference type="PATRIC" id="fig|413999.7.peg.1317"/>
<dbReference type="PANTHER" id="PTHR22911">
    <property type="entry name" value="ACYL-MALONYL CONDENSING ENZYME-RELATED"/>
    <property type="match status" value="1"/>
</dbReference>
<evidence type="ECO:0000256" key="2">
    <source>
        <dbReference type="SAM" id="Phobius"/>
    </source>
</evidence>
<feature type="transmembrane region" description="Helical" evidence="2">
    <location>
        <begin position="229"/>
        <end position="249"/>
    </location>
</feature>
<dbReference type="InterPro" id="IPR000620">
    <property type="entry name" value="EamA_dom"/>
</dbReference>
<evidence type="ECO:0000259" key="3">
    <source>
        <dbReference type="Pfam" id="PF00892"/>
    </source>
</evidence>
<feature type="transmembrane region" description="Helical" evidence="2">
    <location>
        <begin position="204"/>
        <end position="223"/>
    </location>
</feature>
<keyword evidence="2" id="KW-0812">Transmembrane</keyword>
<feature type="transmembrane region" description="Helical" evidence="2">
    <location>
        <begin position="107"/>
        <end position="128"/>
    </location>
</feature>
<dbReference type="GO" id="GO:0016020">
    <property type="term" value="C:membrane"/>
    <property type="evidence" value="ECO:0000318"/>
    <property type="project" value="GO_Central"/>
</dbReference>
<evidence type="ECO:0000313" key="5">
    <source>
        <dbReference type="Proteomes" id="UP000001986"/>
    </source>
</evidence>
<feature type="transmembrane region" description="Helical" evidence="2">
    <location>
        <begin position="324"/>
        <end position="344"/>
    </location>
</feature>
<comment type="similarity">
    <text evidence="1">Belongs to the EamA transporter family.</text>
</comment>
<name>A5I1G9_CLOBH</name>
<feature type="transmembrane region" description="Helical" evidence="2">
    <location>
        <begin position="350"/>
        <end position="368"/>
    </location>
</feature>
<feature type="transmembrane region" description="Helical" evidence="2">
    <location>
        <begin position="169"/>
        <end position="192"/>
    </location>
</feature>
<dbReference type="AlphaFoldDB" id="A5I1G9"/>
<feature type="transmembrane region" description="Helical" evidence="2">
    <location>
        <begin position="292"/>
        <end position="312"/>
    </location>
</feature>
<feature type="transmembrane region" description="Helical" evidence="2">
    <location>
        <begin position="261"/>
        <end position="277"/>
    </location>
</feature>
<keyword evidence="2" id="KW-1133">Transmembrane helix</keyword>
<evidence type="ECO:0000256" key="1">
    <source>
        <dbReference type="ARBA" id="ARBA00007362"/>
    </source>
</evidence>
<accession>A5I1G9</accession>
<organism evidence="4 5">
    <name type="scientific">Clostridium botulinum (strain Hall / ATCC 3502 / NCTC 13319 / Type A)</name>
    <dbReference type="NCBI Taxonomy" id="441771"/>
    <lineage>
        <taxon>Bacteria</taxon>
        <taxon>Bacillati</taxon>
        <taxon>Bacillota</taxon>
        <taxon>Clostridia</taxon>
        <taxon>Eubacteriales</taxon>
        <taxon>Clostridiaceae</taxon>
        <taxon>Clostridium</taxon>
    </lineage>
</organism>
<feature type="transmembrane region" description="Helical" evidence="2">
    <location>
        <begin position="140"/>
        <end position="163"/>
    </location>
</feature>
<proteinExistence type="inferred from homology"/>
<protein>
    <submittedName>
        <fullName evidence="4">Membrane protein</fullName>
    </submittedName>
</protein>
<dbReference type="HOGENOM" id="CLU_033863_9_1_9"/>
<dbReference type="EMBL" id="AM412317">
    <property type="protein sequence ID" value="CAL82881.1"/>
    <property type="molecule type" value="Genomic_DNA"/>
</dbReference>